<evidence type="ECO:0000313" key="6">
    <source>
        <dbReference type="EMBL" id="KAA3672186.1"/>
    </source>
</evidence>
<keyword evidence="3" id="KW-0378">Hydrolase</keyword>
<evidence type="ECO:0000259" key="5">
    <source>
        <dbReference type="PROSITE" id="PS50600"/>
    </source>
</evidence>
<comment type="caution">
    <text evidence="6">The sequence shown here is derived from an EMBL/GenBank/DDBJ whole genome shotgun (WGS) entry which is preliminary data.</text>
</comment>
<dbReference type="SUPFAM" id="SSF54001">
    <property type="entry name" value="Cysteine proteinases"/>
    <property type="match status" value="1"/>
</dbReference>
<reference evidence="6 7" key="1">
    <citation type="journal article" date="2019" name="Gigascience">
        <title>Whole-genome sequence of the oriental lung fluke Paragonimus westermani.</title>
        <authorList>
            <person name="Oey H."/>
            <person name="Zakrzewski M."/>
            <person name="Narain K."/>
            <person name="Devi K.R."/>
            <person name="Agatsuma T."/>
            <person name="Nawaratna S."/>
            <person name="Gobert G.N."/>
            <person name="Jones M.K."/>
            <person name="Ragan M.A."/>
            <person name="McManus D.P."/>
            <person name="Krause L."/>
        </authorList>
    </citation>
    <scope>NUCLEOTIDE SEQUENCE [LARGE SCALE GENOMIC DNA]</scope>
    <source>
        <strain evidence="6 7">IND2009</strain>
    </source>
</reference>
<dbReference type="GO" id="GO:0000338">
    <property type="term" value="P:protein deneddylation"/>
    <property type="evidence" value="ECO:0007669"/>
    <property type="project" value="TreeGrafter"/>
</dbReference>
<gene>
    <name evidence="6" type="ORF">DEA37_0007219</name>
</gene>
<dbReference type="Gene3D" id="3.40.395.10">
    <property type="entry name" value="Adenoviral Proteinase, Chain A"/>
    <property type="match status" value="1"/>
</dbReference>
<dbReference type="EMBL" id="QNGE01005233">
    <property type="protein sequence ID" value="KAA3672186.1"/>
    <property type="molecule type" value="Genomic_DNA"/>
</dbReference>
<evidence type="ECO:0000256" key="2">
    <source>
        <dbReference type="ARBA" id="ARBA00022670"/>
    </source>
</evidence>
<dbReference type="PANTHER" id="PTHR46468">
    <property type="entry name" value="SENTRIN-SPECIFIC PROTEASE 8"/>
    <property type="match status" value="1"/>
</dbReference>
<evidence type="ECO:0000256" key="4">
    <source>
        <dbReference type="ARBA" id="ARBA00022807"/>
    </source>
</evidence>
<name>A0A5J4N9D5_9TREM</name>
<evidence type="ECO:0000256" key="1">
    <source>
        <dbReference type="ARBA" id="ARBA00005234"/>
    </source>
</evidence>
<dbReference type="PROSITE" id="PS50600">
    <property type="entry name" value="ULP_PROTEASE"/>
    <property type="match status" value="1"/>
</dbReference>
<dbReference type="InterPro" id="IPR044613">
    <property type="entry name" value="Nep1/2-like"/>
</dbReference>
<proteinExistence type="inferred from homology"/>
<evidence type="ECO:0000313" key="7">
    <source>
        <dbReference type="Proteomes" id="UP000324629"/>
    </source>
</evidence>
<keyword evidence="2 6" id="KW-0645">Protease</keyword>
<dbReference type="GO" id="GO:0008234">
    <property type="term" value="F:cysteine-type peptidase activity"/>
    <property type="evidence" value="ECO:0007669"/>
    <property type="project" value="UniProtKB-KW"/>
</dbReference>
<dbReference type="AlphaFoldDB" id="A0A5J4N9D5"/>
<dbReference type="Proteomes" id="UP000324629">
    <property type="component" value="Unassembled WGS sequence"/>
</dbReference>
<dbReference type="GO" id="GO:0006508">
    <property type="term" value="P:proteolysis"/>
    <property type="evidence" value="ECO:0007669"/>
    <property type="project" value="UniProtKB-KW"/>
</dbReference>
<dbReference type="InterPro" id="IPR038765">
    <property type="entry name" value="Papain-like_cys_pep_sf"/>
</dbReference>
<accession>A0A5J4N9D5</accession>
<comment type="similarity">
    <text evidence="1">Belongs to the peptidase C48 family.</text>
</comment>
<evidence type="ECO:0000256" key="3">
    <source>
        <dbReference type="ARBA" id="ARBA00022801"/>
    </source>
</evidence>
<dbReference type="Pfam" id="PF02902">
    <property type="entry name" value="Peptidase_C48"/>
    <property type="match status" value="1"/>
</dbReference>
<dbReference type="PANTHER" id="PTHR46468:SF1">
    <property type="entry name" value="SENTRIN-SPECIFIC PROTEASE 8"/>
    <property type="match status" value="1"/>
</dbReference>
<sequence length="213" mass="24167">MTTVLNYFDCLLRKDDFETLNEGCWINDNIISFVLEYLRHNMLMKRSDILLLDPPLTQIIKLSDPHTSFSLLDSLNCIDKDWIFHILNDSPSPTESGGTHWSLLLVSRSLSATYHLDSLSSGANCDSARLVARSMALYFNNPAFEKVQRLDVVEQINSSDCGVYTIVFLEFLCSKLLDNDTSWKNTGLVSEFFHQQTASKRNSLKQLISSLSS</sequence>
<organism evidence="6 7">
    <name type="scientific">Paragonimus westermani</name>
    <dbReference type="NCBI Taxonomy" id="34504"/>
    <lineage>
        <taxon>Eukaryota</taxon>
        <taxon>Metazoa</taxon>
        <taxon>Spiralia</taxon>
        <taxon>Lophotrochozoa</taxon>
        <taxon>Platyhelminthes</taxon>
        <taxon>Trematoda</taxon>
        <taxon>Digenea</taxon>
        <taxon>Plagiorchiida</taxon>
        <taxon>Troglotremata</taxon>
        <taxon>Troglotrematidae</taxon>
        <taxon>Paragonimus</taxon>
    </lineage>
</organism>
<dbReference type="InterPro" id="IPR003653">
    <property type="entry name" value="Peptidase_C48_C"/>
</dbReference>
<protein>
    <submittedName>
        <fullName evidence="6">Sentrin-specific protease 8</fullName>
    </submittedName>
</protein>
<feature type="domain" description="Ubiquitin-like protease family profile" evidence="5">
    <location>
        <begin position="10"/>
        <end position="172"/>
    </location>
</feature>
<keyword evidence="4" id="KW-0788">Thiol protease</keyword>
<keyword evidence="7" id="KW-1185">Reference proteome</keyword>
<dbReference type="GO" id="GO:0019784">
    <property type="term" value="F:deNEDDylase activity"/>
    <property type="evidence" value="ECO:0007669"/>
    <property type="project" value="InterPro"/>
</dbReference>